<feature type="chain" id="PRO_5026094419" description="Pectate lyase" evidence="4">
    <location>
        <begin position="20"/>
        <end position="889"/>
    </location>
</feature>
<dbReference type="InterPro" id="IPR012334">
    <property type="entry name" value="Pectin_lyas_fold"/>
</dbReference>
<evidence type="ECO:0000256" key="4">
    <source>
        <dbReference type="SAM" id="SignalP"/>
    </source>
</evidence>
<dbReference type="PRINTS" id="PR00807">
    <property type="entry name" value="AMBALLERGEN"/>
</dbReference>
<proteinExistence type="predicted"/>
<dbReference type="InterPro" id="IPR011050">
    <property type="entry name" value="Pectin_lyase_fold/virulence"/>
</dbReference>
<protein>
    <recommendedName>
        <fullName evidence="6">Pectate lyase</fullName>
    </recommendedName>
</protein>
<dbReference type="EMBL" id="MN990733">
    <property type="protein sequence ID" value="QIM10189.1"/>
    <property type="molecule type" value="Genomic_DNA"/>
</dbReference>
<sequence length="889" mass="95872">MKKATTLLIAATCALTVNAQKIDFNLPGKESQSLEEGFANWAVGRATASESSFTDDNGNNITIKVESVAGIAGNAVFCNWWKDGVTRHSRLVGDGIYPIILDSNNNYTWSGTEPMGVQFTISGLPAGEHTLCAYHNNTDGVTTPGYPTIKVVVDGVTALTGVEQTIRATKESDAGMSYIRFTAKEGTPVTVQYISELTDGKTYINSAVAINALIFDRPNPKTQAMNPAPAHRDYHADCDNGSARLSWTGGSAAVKHHVMFGTSPDMMDEIAVTAESAYTVSNLTNLSEYFWRIDEEVADGTVYEGETWSFRPRHLAFPGAEGYGRYAIGGRGGAVYHVTSLDDDPDNPLPGTFRYGITKVSGPRTIVFDVSGYIELKGRLICSDKYVTIAGQTAPGKGIILRGAPFGMNSDGITRFMRIHRGYAATEAEQNKGLDGFGIAGGDHAIMDHCSIAWTTDEGFSSRGAKSITLQRTMISEALNSADHPNYSPGTCHGYAATIGGGQGSGVGSFHHNLLAHCEGRNWSISGGLTGSGAYDGAHDIFNNVVYNWGGRATDGGSHEINFVNNYYRKGAATTQNFLMRLQLEGTGTGTQSAYVSGNIREEINGTLTQDKLNTTYRYETSGGQTVTWEPFVSQPFFESYAKIETAEAALRNVLSDVGANMPALTEHDSRIIRETRDKTYTYTGSRTGKKGLIDHEEDAGGYEALDVVTYPESYDTDRDGMPDWWERIHGLDPNTADNNSDSDGDGYTALEDYLNWMATPHYEIKGGSTQSIDLLPLFAGYSNQAVFSTAFGKEGYSVVTDGNILKVSVPDADAVATISVICEEGGYSFSRDINIRVTGTETGIEAVNNDASATNGQRQPIYNTAGQRISQLQSGQIAISKGRKVIKK</sequence>
<evidence type="ECO:0000256" key="2">
    <source>
        <dbReference type="ARBA" id="ARBA00022729"/>
    </source>
</evidence>
<dbReference type="Gene3D" id="2.160.20.10">
    <property type="entry name" value="Single-stranded right-handed beta-helix, Pectin lyase-like"/>
    <property type="match status" value="1"/>
</dbReference>
<evidence type="ECO:0008006" key="6">
    <source>
        <dbReference type="Google" id="ProtNLM"/>
    </source>
</evidence>
<dbReference type="PANTHER" id="PTHR42970:SF1">
    <property type="entry name" value="PECTATE LYASE C-RELATED"/>
    <property type="match status" value="1"/>
</dbReference>
<evidence type="ECO:0000256" key="1">
    <source>
        <dbReference type="ARBA" id="ARBA00022723"/>
    </source>
</evidence>
<keyword evidence="2 4" id="KW-0732">Signal</keyword>
<feature type="signal peptide" evidence="4">
    <location>
        <begin position="1"/>
        <end position="19"/>
    </location>
</feature>
<reference evidence="5" key="1">
    <citation type="journal article" date="2020" name="J. ISSAAS">
        <title>Lactobacilli and other gastrointestinal microbiota of Peromyscus leucopus, reservoir host for agents of Lyme disease and other zoonoses in North America.</title>
        <authorList>
            <person name="Milovic A."/>
            <person name="Bassam K."/>
            <person name="Shao H."/>
            <person name="Chatzistamou I."/>
            <person name="Tufts D.M."/>
            <person name="Diuk-Wasser M."/>
            <person name="Barbour A.G."/>
        </authorList>
    </citation>
    <scope>NUCLEOTIDE SEQUENCE</scope>
    <source>
        <strain evidence="5">LL70</strain>
    </source>
</reference>
<name>A0A6G8F1N8_9BACT</name>
<keyword evidence="1" id="KW-0479">Metal-binding</keyword>
<dbReference type="AlphaFoldDB" id="A0A6G8F1N8"/>
<keyword evidence="3" id="KW-0325">Glycoprotein</keyword>
<dbReference type="InterPro" id="IPR018082">
    <property type="entry name" value="AmbAllergen"/>
</dbReference>
<evidence type="ECO:0000256" key="3">
    <source>
        <dbReference type="ARBA" id="ARBA00023180"/>
    </source>
</evidence>
<organism evidence="5">
    <name type="scientific">uncultured Prevotella sp</name>
    <dbReference type="NCBI Taxonomy" id="159272"/>
    <lineage>
        <taxon>Bacteria</taxon>
        <taxon>Pseudomonadati</taxon>
        <taxon>Bacteroidota</taxon>
        <taxon>Bacteroidia</taxon>
        <taxon>Bacteroidales</taxon>
        <taxon>Prevotellaceae</taxon>
        <taxon>Prevotella</taxon>
        <taxon>environmental samples</taxon>
    </lineage>
</organism>
<dbReference type="SUPFAM" id="SSF51126">
    <property type="entry name" value="Pectin lyase-like"/>
    <property type="match status" value="1"/>
</dbReference>
<dbReference type="InterPro" id="IPR052063">
    <property type="entry name" value="Polysaccharide_Lyase_1"/>
</dbReference>
<dbReference type="PANTHER" id="PTHR42970">
    <property type="entry name" value="PECTATE LYASE C-RELATED"/>
    <property type="match status" value="1"/>
</dbReference>
<dbReference type="GO" id="GO:0046872">
    <property type="term" value="F:metal ion binding"/>
    <property type="evidence" value="ECO:0007669"/>
    <property type="project" value="UniProtKB-KW"/>
</dbReference>
<accession>A0A6G8F1N8</accession>
<gene>
    <name evidence="5" type="ORF">Prevot485_2880</name>
</gene>
<evidence type="ECO:0000313" key="5">
    <source>
        <dbReference type="EMBL" id="QIM10189.1"/>
    </source>
</evidence>